<dbReference type="GeneID" id="108493623"/>
<name>A0A6J0GLE0_9PASS</name>
<reference evidence="3" key="1">
    <citation type="submission" date="2025-08" db="UniProtKB">
        <authorList>
            <consortium name="RefSeq"/>
        </authorList>
    </citation>
    <scope>IDENTIFICATION</scope>
</reference>
<accession>A0A6J0GLE0</accession>
<keyword evidence="1" id="KW-0175">Coiled coil</keyword>
<sequence length="351" mass="40734">MDEEILVQTVNLSGWQASEDSARIDPEAKPQTTIHSFALLPGSVIDYSEDIQEHPSCVIKSVTVEDTPEEDGGGNSWLHKLGMNINKWSFLNSLIGWSENRTQKKDHVTTFGGCSDTDHKATELKECTNKEVLYIPYNLATLYIIKIVKDMQQMKSKHMKIIRKLENIRKENHEQIITTIKKHYGEKMRCLKSQLEAYQELMNKSNTHWEDIVKSLRERNRQLIQENEDLLHQVKQQRENWEEEKVWILQNLCKNLDYLYTQHALTLQELHNISLHVERLRDLMNFQIKILQPKSEKAEGEKSYVSEVLLLKAEQVSTKMEMLLVVYGIIAGISKAIRLTIAKVEVNHGTN</sequence>
<organism evidence="2 3">
    <name type="scientific">Lepidothrix coronata</name>
    <name type="common">blue-crowned manakin</name>
    <dbReference type="NCBI Taxonomy" id="321398"/>
    <lineage>
        <taxon>Eukaryota</taxon>
        <taxon>Metazoa</taxon>
        <taxon>Chordata</taxon>
        <taxon>Craniata</taxon>
        <taxon>Vertebrata</taxon>
        <taxon>Euteleostomi</taxon>
        <taxon>Archelosauria</taxon>
        <taxon>Archosauria</taxon>
        <taxon>Dinosauria</taxon>
        <taxon>Saurischia</taxon>
        <taxon>Theropoda</taxon>
        <taxon>Coelurosauria</taxon>
        <taxon>Aves</taxon>
        <taxon>Neognathae</taxon>
        <taxon>Neoaves</taxon>
        <taxon>Telluraves</taxon>
        <taxon>Australaves</taxon>
        <taxon>Passeriformes</taxon>
        <taxon>Pipridae</taxon>
        <taxon>Lepidothrix</taxon>
    </lineage>
</organism>
<feature type="coiled-coil region" evidence="1">
    <location>
        <begin position="151"/>
        <end position="244"/>
    </location>
</feature>
<evidence type="ECO:0000256" key="1">
    <source>
        <dbReference type="SAM" id="Coils"/>
    </source>
</evidence>
<protein>
    <submittedName>
        <fullName evidence="3">Uncharacterized protein LOC108493623</fullName>
    </submittedName>
</protein>
<dbReference type="OrthoDB" id="3176171at2759"/>
<proteinExistence type="predicted"/>
<dbReference type="AlphaFoldDB" id="A0A6J0GLE0"/>
<gene>
    <name evidence="3" type="primary">LOC108493623</name>
</gene>
<keyword evidence="2" id="KW-1185">Reference proteome</keyword>
<evidence type="ECO:0000313" key="3">
    <source>
        <dbReference type="RefSeq" id="XP_017662717.1"/>
    </source>
</evidence>
<dbReference type="Proteomes" id="UP000504624">
    <property type="component" value="Unplaced"/>
</dbReference>
<evidence type="ECO:0000313" key="2">
    <source>
        <dbReference type="Proteomes" id="UP000504624"/>
    </source>
</evidence>
<dbReference type="RefSeq" id="XP_017662717.1">
    <property type="nucleotide sequence ID" value="XM_017807228.1"/>
</dbReference>